<proteinExistence type="predicted"/>
<accession>A0A1T5KSA7</accession>
<dbReference type="Proteomes" id="UP000190285">
    <property type="component" value="Unassembled WGS sequence"/>
</dbReference>
<name>A0A1T5KSA7_9FIRM</name>
<dbReference type="RefSeq" id="WP_079491455.1">
    <property type="nucleotide sequence ID" value="NZ_FUZT01000004.1"/>
</dbReference>
<dbReference type="OrthoDB" id="1910980at2"/>
<sequence>MNFLDDKNMENFKSILMEDNTNPKDVERQSLFYIIAGNEDLYSKRKHIYDFAERAINPECLESSEVDFSSSSRALIRLGYNLYNSYSDKYTTPIDILYGLDSDNYVLALNSLDIRFGVEREMEICSIDEGKENEDYCIGG</sequence>
<evidence type="ECO:0000313" key="2">
    <source>
        <dbReference type="Proteomes" id="UP000190285"/>
    </source>
</evidence>
<reference evidence="1 2" key="1">
    <citation type="submission" date="2017-02" db="EMBL/GenBank/DDBJ databases">
        <authorList>
            <person name="Peterson S.W."/>
        </authorList>
    </citation>
    <scope>NUCLEOTIDE SEQUENCE [LARGE SCALE GENOMIC DNA]</scope>
    <source>
        <strain evidence="1 2">M1</strain>
    </source>
</reference>
<evidence type="ECO:0000313" key="1">
    <source>
        <dbReference type="EMBL" id="SKC66571.1"/>
    </source>
</evidence>
<keyword evidence="2" id="KW-1185">Reference proteome</keyword>
<dbReference type="Pfam" id="PF19552">
    <property type="entry name" value="DUF6075"/>
    <property type="match status" value="1"/>
</dbReference>
<organism evidence="1 2">
    <name type="scientific">Maledivibacter halophilus</name>
    <dbReference type="NCBI Taxonomy" id="36842"/>
    <lineage>
        <taxon>Bacteria</taxon>
        <taxon>Bacillati</taxon>
        <taxon>Bacillota</taxon>
        <taxon>Clostridia</taxon>
        <taxon>Peptostreptococcales</taxon>
        <taxon>Caminicellaceae</taxon>
        <taxon>Maledivibacter</taxon>
    </lineage>
</organism>
<dbReference type="AlphaFoldDB" id="A0A1T5KSA7"/>
<protein>
    <submittedName>
        <fullName evidence="1">Uncharacterized protein</fullName>
    </submittedName>
</protein>
<dbReference type="InterPro" id="IPR045721">
    <property type="entry name" value="DUF6075"/>
</dbReference>
<dbReference type="STRING" id="36842.SAMN02194393_02114"/>
<gene>
    <name evidence="1" type="ORF">SAMN02194393_02114</name>
</gene>
<dbReference type="EMBL" id="FUZT01000004">
    <property type="protein sequence ID" value="SKC66571.1"/>
    <property type="molecule type" value="Genomic_DNA"/>
</dbReference>